<dbReference type="InterPro" id="IPR045078">
    <property type="entry name" value="TST/MPST-like"/>
</dbReference>
<keyword evidence="5" id="KW-1185">Reference proteome</keyword>
<keyword evidence="1" id="KW-0808">Transferase</keyword>
<dbReference type="STRING" id="1328760.A0A161TPN8"/>
<dbReference type="OMA" id="NNNWFAS"/>
<dbReference type="InterPro" id="IPR001763">
    <property type="entry name" value="Rhodanese-like_dom"/>
</dbReference>
<dbReference type="PANTHER" id="PTHR11364:SF27">
    <property type="entry name" value="SULFURTRANSFERASE"/>
    <property type="match status" value="1"/>
</dbReference>
<dbReference type="AlphaFoldDB" id="A0A161TPN8"/>
<dbReference type="SUPFAM" id="SSF52821">
    <property type="entry name" value="Rhodanese/Cell cycle control phosphatase"/>
    <property type="match status" value="2"/>
</dbReference>
<dbReference type="GO" id="GO:0004792">
    <property type="term" value="F:thiosulfate-cyanide sulfurtransferase activity"/>
    <property type="evidence" value="ECO:0007669"/>
    <property type="project" value="EnsemblFungi"/>
</dbReference>
<reference evidence="4 5" key="1">
    <citation type="journal article" date="2016" name="Fungal Biol.">
        <title>The genome of Xylona heveae provides a window into fungal endophytism.</title>
        <authorList>
            <person name="Gazis R."/>
            <person name="Kuo A."/>
            <person name="Riley R."/>
            <person name="LaButti K."/>
            <person name="Lipzen A."/>
            <person name="Lin J."/>
            <person name="Amirebrahimi M."/>
            <person name="Hesse C.N."/>
            <person name="Spatafora J.W."/>
            <person name="Henrissat B."/>
            <person name="Hainaut M."/>
            <person name="Grigoriev I.V."/>
            <person name="Hibbett D.S."/>
        </authorList>
    </citation>
    <scope>NUCLEOTIDE SEQUENCE [LARGE SCALE GENOMIC DNA]</scope>
    <source>
        <strain evidence="4 5">TC161</strain>
    </source>
</reference>
<dbReference type="OrthoDB" id="270167at2759"/>
<dbReference type="GeneID" id="28901017"/>
<gene>
    <name evidence="4" type="ORF">L228DRAFT_281307</name>
</gene>
<sequence>MALAALRRATPLTSTSSRLLFARTVHSPIKMSQRSFSSFLVSPKELSEALSQNAPTKISTAPRVIPLCASWFMPNDPQKRTGLQVFKEKRVPWARFFDLDAVKDDKSPYPHMLPSAEQFAEAMGALGLHQDDALVVYDSEDGIFSGPRVAWMLKIFSHPNVHLLNNFKLWVEQGYPTDSGEIEPWEKTEYPVPAFDSSKVVSFEQVKEIAQDYNKEGSEGIQILDARPYGRWAGTAPEPRPGLSSGHIPGSISLPFPELLDPQNKTLLGKDELRKIFESKGVDPEKSIISSCGTGVSAVIIDAALEEAGYGDSTKRKIYDGSWTEWAQRATEAEGLIKKESA</sequence>
<keyword evidence="2" id="KW-0677">Repeat</keyword>
<feature type="domain" description="Rhodanese" evidence="3">
    <location>
        <begin position="86"/>
        <end position="179"/>
    </location>
</feature>
<dbReference type="FunFam" id="3.40.250.10:FF:000001">
    <property type="entry name" value="Sulfurtransferase"/>
    <property type="match status" value="1"/>
</dbReference>
<evidence type="ECO:0000313" key="4">
    <source>
        <dbReference type="EMBL" id="KZF24206.1"/>
    </source>
</evidence>
<dbReference type="SMART" id="SM00450">
    <property type="entry name" value="RHOD"/>
    <property type="match status" value="2"/>
</dbReference>
<evidence type="ECO:0000256" key="2">
    <source>
        <dbReference type="ARBA" id="ARBA00022737"/>
    </source>
</evidence>
<evidence type="ECO:0000259" key="3">
    <source>
        <dbReference type="PROSITE" id="PS50206"/>
    </source>
</evidence>
<dbReference type="Pfam" id="PF00581">
    <property type="entry name" value="Rhodanese"/>
    <property type="match status" value="1"/>
</dbReference>
<evidence type="ECO:0000313" key="5">
    <source>
        <dbReference type="Proteomes" id="UP000076632"/>
    </source>
</evidence>
<dbReference type="Proteomes" id="UP000076632">
    <property type="component" value="Unassembled WGS sequence"/>
</dbReference>
<dbReference type="PROSITE" id="PS50206">
    <property type="entry name" value="RHODANESE_3"/>
    <property type="match status" value="2"/>
</dbReference>
<dbReference type="CDD" id="cd01449">
    <property type="entry name" value="TST_Repeat_2"/>
    <property type="match status" value="1"/>
</dbReference>
<organism evidence="4 5">
    <name type="scientific">Xylona heveae (strain CBS 132557 / TC161)</name>
    <dbReference type="NCBI Taxonomy" id="1328760"/>
    <lineage>
        <taxon>Eukaryota</taxon>
        <taxon>Fungi</taxon>
        <taxon>Dikarya</taxon>
        <taxon>Ascomycota</taxon>
        <taxon>Pezizomycotina</taxon>
        <taxon>Xylonomycetes</taxon>
        <taxon>Xylonales</taxon>
        <taxon>Xylonaceae</taxon>
        <taxon>Xylona</taxon>
    </lineage>
</organism>
<dbReference type="PANTHER" id="PTHR11364">
    <property type="entry name" value="THIOSULFATE SULFERTANSFERASE"/>
    <property type="match status" value="1"/>
</dbReference>
<dbReference type="GO" id="GO:0002143">
    <property type="term" value="P:tRNA wobble position uridine thiolation"/>
    <property type="evidence" value="ECO:0007669"/>
    <property type="project" value="EnsemblFungi"/>
</dbReference>
<feature type="domain" description="Rhodanese" evidence="3">
    <location>
        <begin position="217"/>
        <end position="335"/>
    </location>
</feature>
<proteinExistence type="predicted"/>
<dbReference type="InParanoid" id="A0A161TPN8"/>
<dbReference type="Gene3D" id="3.40.250.10">
    <property type="entry name" value="Rhodanese-like domain"/>
    <property type="match status" value="2"/>
</dbReference>
<accession>A0A161TPN8</accession>
<protein>
    <submittedName>
        <fullName evidence="4">Rhodanese-like protein</fullName>
    </submittedName>
</protein>
<dbReference type="CDD" id="cd01448">
    <property type="entry name" value="TST_Repeat_1"/>
    <property type="match status" value="1"/>
</dbReference>
<dbReference type="InterPro" id="IPR036873">
    <property type="entry name" value="Rhodanese-like_dom_sf"/>
</dbReference>
<evidence type="ECO:0000256" key="1">
    <source>
        <dbReference type="ARBA" id="ARBA00022679"/>
    </source>
</evidence>
<dbReference type="RefSeq" id="XP_018189761.1">
    <property type="nucleotide sequence ID" value="XM_018335880.1"/>
</dbReference>
<dbReference type="FunCoup" id="A0A161TPN8">
    <property type="interactions" value="457"/>
</dbReference>
<dbReference type="GO" id="GO:0005739">
    <property type="term" value="C:mitochondrion"/>
    <property type="evidence" value="ECO:0007669"/>
    <property type="project" value="TreeGrafter"/>
</dbReference>
<dbReference type="FunFam" id="3.40.250.10:FF:000033">
    <property type="entry name" value="Thiosulfate sulfurtransferase TUM1"/>
    <property type="match status" value="1"/>
</dbReference>
<dbReference type="EMBL" id="KV407456">
    <property type="protein sequence ID" value="KZF24206.1"/>
    <property type="molecule type" value="Genomic_DNA"/>
</dbReference>
<name>A0A161TPN8_XYLHT</name>